<dbReference type="PANTHER" id="PTHR28234:SF1">
    <property type="entry name" value="NUCLEAR CONTROL OF ATPASE PROTEIN 2"/>
    <property type="match status" value="1"/>
</dbReference>
<feature type="region of interest" description="Disordered" evidence="7">
    <location>
        <begin position="546"/>
        <end position="570"/>
    </location>
</feature>
<dbReference type="InterPro" id="IPR013946">
    <property type="entry name" value="NCA2-like"/>
</dbReference>
<keyword evidence="5" id="KW-0472">Membrane</keyword>
<gene>
    <name evidence="8" type="primary">SPOSA6832_01441</name>
</gene>
<evidence type="ECO:0000256" key="2">
    <source>
        <dbReference type="ARBA" id="ARBA00022692"/>
    </source>
</evidence>
<dbReference type="EMBL" id="CENE01000004">
    <property type="protein sequence ID" value="CEQ39876.1"/>
    <property type="molecule type" value="Genomic_DNA"/>
</dbReference>
<name>A0A0D6EIZ7_SPOSA</name>
<evidence type="ECO:0000256" key="5">
    <source>
        <dbReference type="ARBA" id="ARBA00023136"/>
    </source>
</evidence>
<accession>A0A0D6EIZ7</accession>
<keyword evidence="9" id="KW-1185">Reference proteome</keyword>
<evidence type="ECO:0000256" key="4">
    <source>
        <dbReference type="ARBA" id="ARBA00023128"/>
    </source>
</evidence>
<keyword evidence="4" id="KW-0496">Mitochondrion</keyword>
<keyword evidence="2" id="KW-0812">Transmembrane</keyword>
<dbReference type="Proteomes" id="UP000243876">
    <property type="component" value="Unassembled WGS sequence"/>
</dbReference>
<keyword evidence="3" id="KW-1133">Transmembrane helix</keyword>
<dbReference type="Pfam" id="PF08637">
    <property type="entry name" value="NCA2"/>
    <property type="match status" value="1"/>
</dbReference>
<evidence type="ECO:0000256" key="3">
    <source>
        <dbReference type="ARBA" id="ARBA00022989"/>
    </source>
</evidence>
<dbReference type="GO" id="GO:0005741">
    <property type="term" value="C:mitochondrial outer membrane"/>
    <property type="evidence" value="ECO:0007669"/>
    <property type="project" value="TreeGrafter"/>
</dbReference>
<comment type="subcellular location">
    <subcellularLocation>
        <location evidence="1">Mitochondrion membrane</location>
        <topology evidence="1">Multi-pass membrane protein</topology>
    </subcellularLocation>
</comment>
<evidence type="ECO:0000256" key="7">
    <source>
        <dbReference type="SAM" id="MobiDB-lite"/>
    </source>
</evidence>
<feature type="non-terminal residue" evidence="8">
    <location>
        <position position="1"/>
    </location>
</feature>
<organism evidence="8 9">
    <name type="scientific">Sporidiobolus salmonicolor</name>
    <name type="common">Yeast-like fungus</name>
    <name type="synonym">Sporobolomyces salmonicolor</name>
    <dbReference type="NCBI Taxonomy" id="5005"/>
    <lineage>
        <taxon>Eukaryota</taxon>
        <taxon>Fungi</taxon>
        <taxon>Dikarya</taxon>
        <taxon>Basidiomycota</taxon>
        <taxon>Pucciniomycotina</taxon>
        <taxon>Microbotryomycetes</taxon>
        <taxon>Sporidiobolales</taxon>
        <taxon>Sporidiobolaceae</taxon>
        <taxon>Sporobolomyces</taxon>
    </lineage>
</organism>
<feature type="coiled-coil region" evidence="6">
    <location>
        <begin position="271"/>
        <end position="302"/>
    </location>
</feature>
<protein>
    <submittedName>
        <fullName evidence="8">SPOSA6832_01441-mRNA-1:cds</fullName>
    </submittedName>
</protein>
<evidence type="ECO:0000256" key="6">
    <source>
        <dbReference type="SAM" id="Coils"/>
    </source>
</evidence>
<evidence type="ECO:0000313" key="9">
    <source>
        <dbReference type="Proteomes" id="UP000243876"/>
    </source>
</evidence>
<dbReference type="AlphaFoldDB" id="A0A0D6EIZ7"/>
<sequence>MSYASDLTASLADSLAALSPALVNPSPAASPTTVSAAQFTSKTASGDAVAAREAQLRATLAKLRPSSKSSHPGSTSQPLSPATLAQLVDAAFPPFQAAGATPPSPQTEGIELVTVAQLTIAAYGVVLRTLMDEAAKLGEDDDWWNSVESDTWNTGLFLVQTGPSRLISLTSVTVSRLHQLTTSSLHISSAEERPSLLHLTTWRRALPPSLFLASLFPHLSGKSGLPSLSDLSSVDEDEEPPAAVTSLSLSSATRLGRRTARSLFFLTLSPLALTRQEIAHRRAEIKKQREELAEKIGELTLAASSSELGSHLVGEGAKGRVDPHSSSGLALLLSIPASVASNQADQLTLEDFRLATWSTLRHLDAVLTPPSSSPSMLDTPTPPSIPSDLAHSLLYLLMRTLPSHTSCLSRSTEPLRPPSALTRSWPYLLSVPLIGFLAGRTIYANRQSLTKYALDAAETGKRFVVDWVVEPVRKILETVRGGEGMAIMGRESLRSDLESLERMVVDFGRDEYHLSPDQLSELAEKVRLGDLTPVLKAWEKDIKPPARLVPDPLRRHGLPRPHPSHPGPES</sequence>
<dbReference type="PANTHER" id="PTHR28234">
    <property type="entry name" value="NUCLEAR CONTROL OF ATPASE PROTEIN 2"/>
    <property type="match status" value="1"/>
</dbReference>
<evidence type="ECO:0000256" key="1">
    <source>
        <dbReference type="ARBA" id="ARBA00004225"/>
    </source>
</evidence>
<keyword evidence="6" id="KW-0175">Coiled coil</keyword>
<dbReference type="OrthoDB" id="413313at2759"/>
<reference evidence="9" key="1">
    <citation type="submission" date="2015-02" db="EMBL/GenBank/DDBJ databases">
        <authorList>
            <person name="Gon?alves P."/>
        </authorList>
    </citation>
    <scope>NUCLEOTIDE SEQUENCE [LARGE SCALE GENOMIC DNA]</scope>
</reference>
<evidence type="ECO:0000313" key="8">
    <source>
        <dbReference type="EMBL" id="CEQ39876.1"/>
    </source>
</evidence>
<proteinExistence type="predicted"/>